<proteinExistence type="predicted"/>
<dbReference type="GO" id="GO:0003700">
    <property type="term" value="F:DNA-binding transcription factor activity"/>
    <property type="evidence" value="ECO:0007669"/>
    <property type="project" value="InterPro"/>
</dbReference>
<dbReference type="Proteomes" id="UP000216857">
    <property type="component" value="Unassembled WGS sequence"/>
</dbReference>
<protein>
    <submittedName>
        <fullName evidence="3">MerR family transcriptional regulator</fullName>
    </submittedName>
</protein>
<gene>
    <name evidence="3" type="ORF">CAL26_01715</name>
</gene>
<keyword evidence="4" id="KW-1185">Reference proteome</keyword>
<dbReference type="OrthoDB" id="9802039at2"/>
<sequence length="341" mass="36500">MSSADLSLSASEAARRLGVSIKALRLYERQGLISPGRTPPGYRAYRPDDMARAAEVVALRTLGLSLAQVARVLDGDPASLKVALTAHETALDNDIRALVHKLDKLRNIQADLAGGQMPSDGELTGLLDRSTTSSTAFELPWPWGGEWFEVRDVRPLNYIIGSLGSGKTILARRLAETLPDAGFVGLDRLDKQCAAAKTLLENDAALDSRVTQVLAWLIEEGATRSDALIALLVALEAEGPAVLVVDMIEQDLDRSSQQALMAHLRQRARVAGTRPLFLMTRSAAILDLAAVGPEEAILLCPANHSPPSRVAPYPGAPGYEAVATCLAPPEVRERIARRPGG</sequence>
<dbReference type="CDD" id="cd00592">
    <property type="entry name" value="HTH_MerR-like"/>
    <property type="match status" value="1"/>
</dbReference>
<dbReference type="Gene3D" id="1.10.1660.10">
    <property type="match status" value="1"/>
</dbReference>
<evidence type="ECO:0000256" key="1">
    <source>
        <dbReference type="ARBA" id="ARBA00023125"/>
    </source>
</evidence>
<dbReference type="PROSITE" id="PS50937">
    <property type="entry name" value="HTH_MERR_2"/>
    <property type="match status" value="1"/>
</dbReference>
<accession>A0A261RM16</accession>
<dbReference type="AlphaFoldDB" id="A0A261RM16"/>
<organism evidence="3 4">
    <name type="scientific">Bordetella genomosp. 9</name>
    <dbReference type="NCBI Taxonomy" id="1416803"/>
    <lineage>
        <taxon>Bacteria</taxon>
        <taxon>Pseudomonadati</taxon>
        <taxon>Pseudomonadota</taxon>
        <taxon>Betaproteobacteria</taxon>
        <taxon>Burkholderiales</taxon>
        <taxon>Alcaligenaceae</taxon>
        <taxon>Bordetella</taxon>
    </lineage>
</organism>
<dbReference type="EMBL" id="NEVJ01000001">
    <property type="protein sequence ID" value="OZI26094.1"/>
    <property type="molecule type" value="Genomic_DNA"/>
</dbReference>
<dbReference type="InterPro" id="IPR000551">
    <property type="entry name" value="MerR-type_HTH_dom"/>
</dbReference>
<evidence type="ECO:0000313" key="3">
    <source>
        <dbReference type="EMBL" id="OZI26094.1"/>
    </source>
</evidence>
<keyword evidence="1" id="KW-0238">DNA-binding</keyword>
<dbReference type="InterPro" id="IPR027417">
    <property type="entry name" value="P-loop_NTPase"/>
</dbReference>
<reference evidence="3" key="1">
    <citation type="submission" date="2017-05" db="EMBL/GenBank/DDBJ databases">
        <title>Complete and WGS of Bordetella genogroups.</title>
        <authorList>
            <person name="Spilker T."/>
            <person name="Lipuma J."/>
        </authorList>
    </citation>
    <scope>NUCLEOTIDE SEQUENCE</scope>
    <source>
        <strain evidence="3">AU21707</strain>
    </source>
</reference>
<dbReference type="PANTHER" id="PTHR30204">
    <property type="entry name" value="REDOX-CYCLING DRUG-SENSING TRANSCRIPTIONAL ACTIVATOR SOXR"/>
    <property type="match status" value="1"/>
</dbReference>
<dbReference type="PROSITE" id="PS00552">
    <property type="entry name" value="HTH_MERR_1"/>
    <property type="match status" value="1"/>
</dbReference>
<dbReference type="GO" id="GO:0003677">
    <property type="term" value="F:DNA binding"/>
    <property type="evidence" value="ECO:0007669"/>
    <property type="project" value="UniProtKB-KW"/>
</dbReference>
<dbReference type="InterPro" id="IPR009061">
    <property type="entry name" value="DNA-bd_dom_put_sf"/>
</dbReference>
<evidence type="ECO:0000259" key="2">
    <source>
        <dbReference type="PROSITE" id="PS50937"/>
    </source>
</evidence>
<feature type="domain" description="HTH merR-type" evidence="2">
    <location>
        <begin position="7"/>
        <end position="75"/>
    </location>
</feature>
<dbReference type="Pfam" id="PF13411">
    <property type="entry name" value="MerR_1"/>
    <property type="match status" value="1"/>
</dbReference>
<dbReference type="SUPFAM" id="SSF52540">
    <property type="entry name" value="P-loop containing nucleoside triphosphate hydrolases"/>
    <property type="match status" value="1"/>
</dbReference>
<dbReference type="SUPFAM" id="SSF46955">
    <property type="entry name" value="Putative DNA-binding domain"/>
    <property type="match status" value="1"/>
</dbReference>
<dbReference type="SMART" id="SM00422">
    <property type="entry name" value="HTH_MERR"/>
    <property type="match status" value="1"/>
</dbReference>
<name>A0A261RM16_9BORD</name>
<evidence type="ECO:0000313" key="4">
    <source>
        <dbReference type="Proteomes" id="UP000216857"/>
    </source>
</evidence>
<comment type="caution">
    <text evidence="3">The sequence shown here is derived from an EMBL/GenBank/DDBJ whole genome shotgun (WGS) entry which is preliminary data.</text>
</comment>
<dbReference type="InterPro" id="IPR047057">
    <property type="entry name" value="MerR_fam"/>
</dbReference>
<dbReference type="PANTHER" id="PTHR30204:SF93">
    <property type="entry name" value="HTH MERR-TYPE DOMAIN-CONTAINING PROTEIN"/>
    <property type="match status" value="1"/>
</dbReference>